<reference evidence="2 3" key="1">
    <citation type="submission" date="2019-01" db="EMBL/GenBank/DDBJ databases">
        <title>Coherence of Microcystis species and biogeography revealed through population genomics.</title>
        <authorList>
            <person name="Perez-Carrascal O.M."/>
            <person name="Terrat Y."/>
            <person name="Giani A."/>
            <person name="Fortin N."/>
            <person name="Tromas N."/>
            <person name="Shapiro B.J."/>
        </authorList>
    </citation>
    <scope>NUCLEOTIDE SEQUENCE [LARGE SCALE GENOMIC DNA]</scope>
    <source>
        <strain evidence="2">Ma_OC_H_19870700_S124</strain>
    </source>
</reference>
<comment type="caution">
    <text evidence="2">The sequence shown here is derived from an EMBL/GenBank/DDBJ whole genome shotgun (WGS) entry which is preliminary data.</text>
</comment>
<feature type="non-terminal residue" evidence="2">
    <location>
        <position position="47"/>
    </location>
</feature>
<dbReference type="Proteomes" id="UP000316280">
    <property type="component" value="Unassembled WGS sequence"/>
</dbReference>
<evidence type="ECO:0000313" key="3">
    <source>
        <dbReference type="Proteomes" id="UP000316280"/>
    </source>
</evidence>
<keyword evidence="2" id="KW-0808">Transferase</keyword>
<gene>
    <name evidence="2" type="ORF">EWV63_18075</name>
</gene>
<evidence type="ECO:0000313" key="2">
    <source>
        <dbReference type="EMBL" id="TRT83187.1"/>
    </source>
</evidence>
<dbReference type="GO" id="GO:0008168">
    <property type="term" value="F:methyltransferase activity"/>
    <property type="evidence" value="ECO:0007669"/>
    <property type="project" value="UniProtKB-KW"/>
</dbReference>
<name>A0A552ACJ5_MICAE</name>
<protein>
    <submittedName>
        <fullName evidence="2">Site-specific DNA-methyltransferase</fullName>
    </submittedName>
</protein>
<dbReference type="GO" id="GO:0032259">
    <property type="term" value="P:methylation"/>
    <property type="evidence" value="ECO:0007669"/>
    <property type="project" value="UniProtKB-KW"/>
</dbReference>
<keyword evidence="2" id="KW-0489">Methyltransferase</keyword>
<accession>A0A552ACJ5</accession>
<feature type="region of interest" description="Disordered" evidence="1">
    <location>
        <begin position="1"/>
        <end position="47"/>
    </location>
</feature>
<feature type="compositionally biased region" description="Basic and acidic residues" evidence="1">
    <location>
        <begin position="7"/>
        <end position="31"/>
    </location>
</feature>
<proteinExistence type="predicted"/>
<dbReference type="AlphaFoldDB" id="A0A552ACJ5"/>
<organism evidence="2 3">
    <name type="scientific">Microcystis aeruginosa Ma_OC_H_19870700_S124</name>
    <dbReference type="NCBI Taxonomy" id="2486262"/>
    <lineage>
        <taxon>Bacteria</taxon>
        <taxon>Bacillati</taxon>
        <taxon>Cyanobacteriota</taxon>
        <taxon>Cyanophyceae</taxon>
        <taxon>Oscillatoriophycideae</taxon>
        <taxon>Chroococcales</taxon>
        <taxon>Microcystaceae</taxon>
        <taxon>Microcystis</taxon>
    </lineage>
</organism>
<evidence type="ECO:0000256" key="1">
    <source>
        <dbReference type="SAM" id="MobiDB-lite"/>
    </source>
</evidence>
<sequence>MPKKTNKKTEAKSYNHGEEHPQRPDIGTEPHFKKKKPPVTYRYDSSL</sequence>
<dbReference type="EMBL" id="SFBR01000165">
    <property type="protein sequence ID" value="TRT83187.1"/>
    <property type="molecule type" value="Genomic_DNA"/>
</dbReference>